<feature type="domain" description="Pseudouridine synthase I TruA alpha/beta" evidence="8">
    <location>
        <begin position="142"/>
        <end position="240"/>
    </location>
</feature>
<dbReference type="NCBIfam" id="TIGR00071">
    <property type="entry name" value="hisT_truA"/>
    <property type="match status" value="1"/>
</dbReference>
<dbReference type="GO" id="GO:0003723">
    <property type="term" value="F:RNA binding"/>
    <property type="evidence" value="ECO:0007669"/>
    <property type="project" value="InterPro"/>
</dbReference>
<dbReference type="CDD" id="cd02570">
    <property type="entry name" value="PseudoU_synth_EcTruA"/>
    <property type="match status" value="1"/>
</dbReference>
<dbReference type="GO" id="GO:0160147">
    <property type="term" value="F:tRNA pseudouridine(38-40) synthase activity"/>
    <property type="evidence" value="ECO:0007669"/>
    <property type="project" value="UniProtKB-EC"/>
</dbReference>
<evidence type="ECO:0000256" key="7">
    <source>
        <dbReference type="RuleBase" id="RU003792"/>
    </source>
</evidence>
<evidence type="ECO:0000256" key="1">
    <source>
        <dbReference type="ARBA" id="ARBA00009375"/>
    </source>
</evidence>
<dbReference type="AlphaFoldDB" id="A0AAX0LBK0"/>
<proteinExistence type="inferred from homology"/>
<dbReference type="Proteomes" id="UP000189728">
    <property type="component" value="Unassembled WGS sequence"/>
</dbReference>
<feature type="binding site" evidence="4 6">
    <location>
        <position position="109"/>
    </location>
    <ligand>
        <name>substrate</name>
    </ligand>
</feature>
<dbReference type="HAMAP" id="MF_00171">
    <property type="entry name" value="TruA"/>
    <property type="match status" value="1"/>
</dbReference>
<keyword evidence="3 4" id="KW-0413">Isomerase</keyword>
<comment type="caution">
    <text evidence="9">The sequence shown here is derived from an EMBL/GenBank/DDBJ whole genome shotgun (WGS) entry which is preliminary data.</text>
</comment>
<comment type="subunit">
    <text evidence="4">Homodimer.</text>
</comment>
<dbReference type="PANTHER" id="PTHR11142">
    <property type="entry name" value="PSEUDOURIDYLATE SYNTHASE"/>
    <property type="match status" value="1"/>
</dbReference>
<dbReference type="GO" id="GO:0031119">
    <property type="term" value="P:tRNA pseudouridine synthesis"/>
    <property type="evidence" value="ECO:0007669"/>
    <property type="project" value="UniProtKB-UniRule"/>
</dbReference>
<organism evidence="9 10">
    <name type="scientific">Campylobacter pinnipediorum subsp. pinnipediorum</name>
    <dbReference type="NCBI Taxonomy" id="1660067"/>
    <lineage>
        <taxon>Bacteria</taxon>
        <taxon>Pseudomonadati</taxon>
        <taxon>Campylobacterota</taxon>
        <taxon>Epsilonproteobacteria</taxon>
        <taxon>Campylobacterales</taxon>
        <taxon>Campylobacteraceae</taxon>
        <taxon>Campylobacter</taxon>
    </lineage>
</organism>
<evidence type="ECO:0000256" key="4">
    <source>
        <dbReference type="HAMAP-Rule" id="MF_00171"/>
    </source>
</evidence>
<dbReference type="InterPro" id="IPR001406">
    <property type="entry name" value="PsdUridine_synth_TruA"/>
</dbReference>
<dbReference type="EC" id="5.4.99.12" evidence="4"/>
<evidence type="ECO:0000256" key="3">
    <source>
        <dbReference type="ARBA" id="ARBA00023235"/>
    </source>
</evidence>
<comment type="function">
    <text evidence="4">Formation of pseudouridine at positions 38, 39 and 40 in the anticodon stem and loop of transfer RNAs.</text>
</comment>
<sequence length="245" mass="28308">MKIQLILSYDGSKFQGSQTQPHKNSVEDVLKKALSHVGIFSKIVSSSRTDKGVHANNQSVCVECGKHFNDFNRLKQLINRHAHPFIHIKSIKKVDDNFQARYDAKARKYRYIISHDEFDVFRSNYCLFLPKIDTKKANELLKLFIGEHDFSLFMKVGSDTKSPIRTVYKAFCYSYKNKTIIVFKANGFLRAQVRLMVSAVLKGLKYDNGKNLIQDQLQNKKIFTRMPVSPNGLYLNKVFYQPNLS</sequence>
<dbReference type="EMBL" id="MCRK01000012">
    <property type="protein sequence ID" value="OPA81900.1"/>
    <property type="molecule type" value="Genomic_DNA"/>
</dbReference>
<keyword evidence="2 4" id="KW-0819">tRNA processing</keyword>
<evidence type="ECO:0000313" key="10">
    <source>
        <dbReference type="Proteomes" id="UP000189728"/>
    </source>
</evidence>
<evidence type="ECO:0000256" key="6">
    <source>
        <dbReference type="PIRSR" id="PIRSR001430-2"/>
    </source>
</evidence>
<feature type="domain" description="Pseudouridine synthase I TruA alpha/beta" evidence="8">
    <location>
        <begin position="8"/>
        <end position="103"/>
    </location>
</feature>
<dbReference type="InterPro" id="IPR020103">
    <property type="entry name" value="PsdUridine_synth_cat_dom_sf"/>
</dbReference>
<dbReference type="PIRSF" id="PIRSF001430">
    <property type="entry name" value="tRNA_psdUrid_synth"/>
    <property type="match status" value="1"/>
</dbReference>
<accession>A0AAX0LBK0</accession>
<dbReference type="InterPro" id="IPR020094">
    <property type="entry name" value="TruA/RsuA/RluB/E/F_N"/>
</dbReference>
<dbReference type="InterPro" id="IPR020097">
    <property type="entry name" value="PsdUridine_synth_TruA_a/b_dom"/>
</dbReference>
<comment type="catalytic activity">
    <reaction evidence="4 7">
        <text>uridine(38/39/40) in tRNA = pseudouridine(38/39/40) in tRNA</text>
        <dbReference type="Rhea" id="RHEA:22376"/>
        <dbReference type="Rhea" id="RHEA-COMP:10085"/>
        <dbReference type="Rhea" id="RHEA-COMP:10087"/>
        <dbReference type="ChEBI" id="CHEBI:65314"/>
        <dbReference type="ChEBI" id="CHEBI:65315"/>
        <dbReference type="EC" id="5.4.99.12"/>
    </reaction>
</comment>
<feature type="active site" description="Nucleophile" evidence="4 5">
    <location>
        <position position="50"/>
    </location>
</feature>
<gene>
    <name evidence="4" type="primary">truA</name>
    <name evidence="9" type="ORF">BFG04_01795</name>
</gene>
<dbReference type="Pfam" id="PF01416">
    <property type="entry name" value="PseudoU_synth_1"/>
    <property type="match status" value="2"/>
</dbReference>
<dbReference type="Gene3D" id="3.30.70.660">
    <property type="entry name" value="Pseudouridine synthase I, catalytic domain, C-terminal subdomain"/>
    <property type="match status" value="1"/>
</dbReference>
<dbReference type="InterPro" id="IPR020095">
    <property type="entry name" value="PsdUridine_synth_TruA_C"/>
</dbReference>
<evidence type="ECO:0000259" key="8">
    <source>
        <dbReference type="Pfam" id="PF01416"/>
    </source>
</evidence>
<comment type="caution">
    <text evidence="4">Lacks conserved residue(s) required for the propagation of feature annotation.</text>
</comment>
<dbReference type="RefSeq" id="WP_069636620.1">
    <property type="nucleotide sequence ID" value="NZ_MCRK01000012.1"/>
</dbReference>
<dbReference type="PANTHER" id="PTHR11142:SF0">
    <property type="entry name" value="TRNA PSEUDOURIDINE SYNTHASE-LIKE 1"/>
    <property type="match status" value="1"/>
</dbReference>
<name>A0AAX0LBK0_9BACT</name>
<evidence type="ECO:0000313" key="9">
    <source>
        <dbReference type="EMBL" id="OPA81900.1"/>
    </source>
</evidence>
<comment type="similarity">
    <text evidence="1 4 7">Belongs to the tRNA pseudouridine synthase TruA family.</text>
</comment>
<reference evidence="9 10" key="1">
    <citation type="submission" date="2016-08" db="EMBL/GenBank/DDBJ databases">
        <title>Campylobacter species from sea mammals.</title>
        <authorList>
            <person name="Gilbert M.J."/>
            <person name="Byrne B.A."/>
            <person name="Zomer A.L."/>
            <person name="Wagenaar J.A."/>
        </authorList>
    </citation>
    <scope>NUCLEOTIDE SEQUENCE [LARGE SCALE GENOMIC DNA]</scope>
    <source>
        <strain evidence="9 10">1105248</strain>
    </source>
</reference>
<dbReference type="SUPFAM" id="SSF55120">
    <property type="entry name" value="Pseudouridine synthase"/>
    <property type="match status" value="1"/>
</dbReference>
<evidence type="ECO:0000256" key="5">
    <source>
        <dbReference type="PIRSR" id="PIRSR001430-1"/>
    </source>
</evidence>
<protein>
    <recommendedName>
        <fullName evidence="4">tRNA pseudouridine synthase A</fullName>
        <ecNumber evidence="4">5.4.99.12</ecNumber>
    </recommendedName>
    <alternativeName>
        <fullName evidence="4">tRNA pseudouridine(38-40) synthase</fullName>
    </alternativeName>
    <alternativeName>
        <fullName evidence="4">tRNA pseudouridylate synthase I</fullName>
    </alternativeName>
    <alternativeName>
        <fullName evidence="4">tRNA-uridine isomerase I</fullName>
    </alternativeName>
</protein>
<evidence type="ECO:0000256" key="2">
    <source>
        <dbReference type="ARBA" id="ARBA00022694"/>
    </source>
</evidence>
<dbReference type="Gene3D" id="3.30.70.580">
    <property type="entry name" value="Pseudouridine synthase I, catalytic domain, N-terminal subdomain"/>
    <property type="match status" value="1"/>
</dbReference>